<dbReference type="EMBL" id="JAAXOO010000002">
    <property type="protein sequence ID" value="NKY33002.1"/>
    <property type="molecule type" value="Genomic_DNA"/>
</dbReference>
<dbReference type="InterPro" id="IPR029058">
    <property type="entry name" value="AB_hydrolase_fold"/>
</dbReference>
<dbReference type="RefSeq" id="WP_068048467.1">
    <property type="nucleotide sequence ID" value="NZ_JAAXOO010000002.1"/>
</dbReference>
<gene>
    <name evidence="2" type="ORF">HGA13_07935</name>
</gene>
<proteinExistence type="predicted"/>
<dbReference type="GO" id="GO:0016787">
    <property type="term" value="F:hydrolase activity"/>
    <property type="evidence" value="ECO:0007669"/>
    <property type="project" value="UniProtKB-KW"/>
</dbReference>
<protein>
    <submittedName>
        <fullName evidence="2">Alpha/beta hydrolase</fullName>
    </submittedName>
</protein>
<keyword evidence="1" id="KW-0732">Signal</keyword>
<comment type="caution">
    <text evidence="2">The sequence shown here is derived from an EMBL/GenBank/DDBJ whole genome shotgun (WGS) entry which is preliminary data.</text>
</comment>
<dbReference type="PANTHER" id="PTHR33428:SF14">
    <property type="entry name" value="CARBOXYLESTERASE TYPE B DOMAIN-CONTAINING PROTEIN"/>
    <property type="match status" value="1"/>
</dbReference>
<dbReference type="Proteomes" id="UP000565715">
    <property type="component" value="Unassembled WGS sequence"/>
</dbReference>
<dbReference type="SUPFAM" id="SSF53474">
    <property type="entry name" value="alpha/beta-Hydrolases"/>
    <property type="match status" value="1"/>
</dbReference>
<reference evidence="2 3" key="1">
    <citation type="submission" date="2020-04" db="EMBL/GenBank/DDBJ databases">
        <title>MicrobeNet Type strains.</title>
        <authorList>
            <person name="Nicholson A.C."/>
        </authorList>
    </citation>
    <scope>NUCLEOTIDE SEQUENCE [LARGE SCALE GENOMIC DNA]</scope>
    <source>
        <strain evidence="2 3">DSM 45078</strain>
    </source>
</reference>
<organism evidence="2 3">
    <name type="scientific">Nocardia speluncae</name>
    <dbReference type="NCBI Taxonomy" id="419477"/>
    <lineage>
        <taxon>Bacteria</taxon>
        <taxon>Bacillati</taxon>
        <taxon>Actinomycetota</taxon>
        <taxon>Actinomycetes</taxon>
        <taxon>Mycobacteriales</taxon>
        <taxon>Nocardiaceae</taxon>
        <taxon>Nocardia</taxon>
    </lineage>
</organism>
<feature type="chain" id="PRO_5038538122" evidence="1">
    <location>
        <begin position="22"/>
        <end position="300"/>
    </location>
</feature>
<keyword evidence="3" id="KW-1185">Reference proteome</keyword>
<sequence length="300" mass="31625">MRFSRTAALVCALAVAGGLTACGTEQKEPAPTSVADARDDYHPTVRDATTGLDGHTVFRPADLDTFPDSSVPVLAWANGGCRTSNISTTSFLSGIAAQGYIVIANGAPDEHPIEQLPDDTLARPDRLTDAIDWALGAGSEQFGGKADTEKIGVMGTSCGGVEALLAASDPRVDSVVGLNTGFFPRKRFGYERTELDKIEVPTLLFNGGDKDQAKQNSIDNFELLDAPAVLVTQETAGHSGLTYGLDAGDTSGPMMIAGYTMVTDWFDYTLHASAEAEAQFAGPDCGLCTKPTWTVRAKNL</sequence>
<evidence type="ECO:0000313" key="2">
    <source>
        <dbReference type="EMBL" id="NKY33002.1"/>
    </source>
</evidence>
<feature type="signal peptide" evidence="1">
    <location>
        <begin position="1"/>
        <end position="21"/>
    </location>
</feature>
<dbReference type="PROSITE" id="PS51257">
    <property type="entry name" value="PROKAR_LIPOPROTEIN"/>
    <property type="match status" value="1"/>
</dbReference>
<dbReference type="AlphaFoldDB" id="A0A846XAL4"/>
<dbReference type="Gene3D" id="3.40.50.1820">
    <property type="entry name" value="alpha/beta hydrolase"/>
    <property type="match status" value="1"/>
</dbReference>
<evidence type="ECO:0000256" key="1">
    <source>
        <dbReference type="SAM" id="SignalP"/>
    </source>
</evidence>
<name>A0A846XAL4_9NOCA</name>
<dbReference type="PANTHER" id="PTHR33428">
    <property type="entry name" value="CHLOROPHYLLASE-2, CHLOROPLASTIC"/>
    <property type="match status" value="1"/>
</dbReference>
<evidence type="ECO:0000313" key="3">
    <source>
        <dbReference type="Proteomes" id="UP000565715"/>
    </source>
</evidence>
<keyword evidence="2" id="KW-0378">Hydrolase</keyword>
<accession>A0A846XAL4</accession>